<dbReference type="EMBL" id="PGGS01000067">
    <property type="protein sequence ID" value="PNH10088.1"/>
    <property type="molecule type" value="Genomic_DNA"/>
</dbReference>
<evidence type="ECO:0000313" key="1">
    <source>
        <dbReference type="EMBL" id="PNH10088.1"/>
    </source>
</evidence>
<dbReference type="InterPro" id="IPR052623">
    <property type="entry name" value="DAAF5"/>
</dbReference>
<dbReference type="OrthoDB" id="413572at2759"/>
<accession>A0A2J8AC28</accession>
<organism evidence="1 2">
    <name type="scientific">Tetrabaena socialis</name>
    <dbReference type="NCBI Taxonomy" id="47790"/>
    <lineage>
        <taxon>Eukaryota</taxon>
        <taxon>Viridiplantae</taxon>
        <taxon>Chlorophyta</taxon>
        <taxon>core chlorophytes</taxon>
        <taxon>Chlorophyceae</taxon>
        <taxon>CS clade</taxon>
        <taxon>Chlamydomonadales</taxon>
        <taxon>Tetrabaenaceae</taxon>
        <taxon>Tetrabaena</taxon>
    </lineage>
</organism>
<comment type="caution">
    <text evidence="1">The sequence shown here is derived from an EMBL/GenBank/DDBJ whole genome shotgun (WGS) entry which is preliminary data.</text>
</comment>
<gene>
    <name evidence="1" type="ORF">TSOC_003216</name>
</gene>
<name>A0A2J8AC28_9CHLO</name>
<protein>
    <submittedName>
        <fullName evidence="1">HEAT repeat-containing protein 2</fullName>
    </submittedName>
</protein>
<dbReference type="Proteomes" id="UP000236333">
    <property type="component" value="Unassembled WGS sequence"/>
</dbReference>
<keyword evidence="2" id="KW-1185">Reference proteome</keyword>
<dbReference type="PANTHER" id="PTHR16216:SF2">
    <property type="entry name" value="DYNEIN AXONEMAL ASSEMBLY FACTOR 5"/>
    <property type="match status" value="1"/>
</dbReference>
<reference evidence="1 2" key="1">
    <citation type="journal article" date="2017" name="Mol. Biol. Evol.">
        <title>The 4-celled Tetrabaena socialis nuclear genome reveals the essential components for genetic control of cell number at the origin of multicellularity in the volvocine lineage.</title>
        <authorList>
            <person name="Featherston J."/>
            <person name="Arakaki Y."/>
            <person name="Hanschen E.R."/>
            <person name="Ferris P.J."/>
            <person name="Michod R.E."/>
            <person name="Olson B.J.S.C."/>
            <person name="Nozaki H."/>
            <person name="Durand P.M."/>
        </authorList>
    </citation>
    <scope>NUCLEOTIDE SEQUENCE [LARGE SCALE GENOMIC DNA]</scope>
    <source>
        <strain evidence="1 2">NIES-571</strain>
    </source>
</reference>
<dbReference type="AlphaFoldDB" id="A0A2J8AC28"/>
<sequence length="235" mass="23942">MKTAARAAEDGAAHGALLSEVLLPSLVWSAGKTSASVRYAAVTALATALSRRLLAPQHLLEAVEGAGGAGAAAGGGGGLLPLLNSVLDEDWYADMRLAGCYVAQKLLESAGPLLSDASRRALYPELHKRLDDAHNAVRCAACRALAAFVVAAGPAYCDTNSGYLVAGVAIHMDDGDPAVQEAACAVLLAAAATKPAVTAAEVAKVRDRFRSKHYCDRVLAAARAAQEAAQAADGP</sequence>
<evidence type="ECO:0000313" key="2">
    <source>
        <dbReference type="Proteomes" id="UP000236333"/>
    </source>
</evidence>
<dbReference type="SUPFAM" id="SSF48371">
    <property type="entry name" value="ARM repeat"/>
    <property type="match status" value="1"/>
</dbReference>
<proteinExistence type="predicted"/>
<dbReference type="InterPro" id="IPR016024">
    <property type="entry name" value="ARM-type_fold"/>
</dbReference>
<dbReference type="InterPro" id="IPR011989">
    <property type="entry name" value="ARM-like"/>
</dbReference>
<dbReference type="PANTHER" id="PTHR16216">
    <property type="entry name" value="DYNEIN ASSEMBLY FACTOR 5, AXONEMAL"/>
    <property type="match status" value="1"/>
</dbReference>
<dbReference type="Gene3D" id="1.25.10.10">
    <property type="entry name" value="Leucine-rich Repeat Variant"/>
    <property type="match status" value="1"/>
</dbReference>